<dbReference type="InterPro" id="IPR013106">
    <property type="entry name" value="Ig_V-set"/>
</dbReference>
<keyword evidence="2" id="KW-0812">Transmembrane</keyword>
<dbReference type="InterPro" id="IPR036179">
    <property type="entry name" value="Ig-like_dom_sf"/>
</dbReference>
<reference evidence="8" key="2">
    <citation type="submission" date="2025-08" db="UniProtKB">
        <authorList>
            <consortium name="Ensembl"/>
        </authorList>
    </citation>
    <scope>IDENTIFICATION</scope>
</reference>
<name>A0AAZ3QV80_ONCTS</name>
<dbReference type="SUPFAM" id="SSF48726">
    <property type="entry name" value="Immunoglobulin"/>
    <property type="match status" value="1"/>
</dbReference>
<proteinExistence type="predicted"/>
<dbReference type="PANTHER" id="PTHR19256">
    <property type="entry name" value="T-CELL RECEPTOR GAMMA CHAIN"/>
    <property type="match status" value="1"/>
</dbReference>
<evidence type="ECO:0000313" key="9">
    <source>
        <dbReference type="Proteomes" id="UP000694402"/>
    </source>
</evidence>
<dbReference type="PROSITE" id="PS50835">
    <property type="entry name" value="IG_LIKE"/>
    <property type="match status" value="1"/>
</dbReference>
<dbReference type="Pfam" id="PF07686">
    <property type="entry name" value="V-set"/>
    <property type="match status" value="1"/>
</dbReference>
<dbReference type="InterPro" id="IPR007110">
    <property type="entry name" value="Ig-like_dom"/>
</dbReference>
<reference evidence="8" key="3">
    <citation type="submission" date="2025-09" db="UniProtKB">
        <authorList>
            <consortium name="Ensembl"/>
        </authorList>
    </citation>
    <scope>IDENTIFICATION</scope>
</reference>
<organism evidence="8 9">
    <name type="scientific">Oncorhynchus tshawytscha</name>
    <name type="common">Chinook salmon</name>
    <name type="synonym">Salmo tshawytscha</name>
    <dbReference type="NCBI Taxonomy" id="74940"/>
    <lineage>
        <taxon>Eukaryota</taxon>
        <taxon>Metazoa</taxon>
        <taxon>Chordata</taxon>
        <taxon>Craniata</taxon>
        <taxon>Vertebrata</taxon>
        <taxon>Euteleostomi</taxon>
        <taxon>Actinopterygii</taxon>
        <taxon>Neopterygii</taxon>
        <taxon>Teleostei</taxon>
        <taxon>Protacanthopterygii</taxon>
        <taxon>Salmoniformes</taxon>
        <taxon>Salmonidae</taxon>
        <taxon>Salmoninae</taxon>
        <taxon>Oncorhynchus</taxon>
    </lineage>
</organism>
<keyword evidence="4" id="KW-0472">Membrane</keyword>
<dbReference type="AlphaFoldDB" id="A0AAZ3QV80"/>
<dbReference type="Ensembl" id="ENSOTST00005156987.1">
    <property type="protein sequence ID" value="ENSOTSP00005133222.1"/>
    <property type="gene ID" value="ENSOTSG00005053322.1"/>
</dbReference>
<evidence type="ECO:0000256" key="6">
    <source>
        <dbReference type="ARBA" id="ARBA00023319"/>
    </source>
</evidence>
<evidence type="ECO:0000256" key="4">
    <source>
        <dbReference type="ARBA" id="ARBA00023136"/>
    </source>
</evidence>
<dbReference type="InterPro" id="IPR051117">
    <property type="entry name" value="TRG_var/const_region"/>
</dbReference>
<evidence type="ECO:0000313" key="8">
    <source>
        <dbReference type="Ensembl" id="ENSOTSP00005133222.1"/>
    </source>
</evidence>
<feature type="domain" description="Ig-like" evidence="7">
    <location>
        <begin position="49"/>
        <end position="129"/>
    </location>
</feature>
<evidence type="ECO:0000256" key="5">
    <source>
        <dbReference type="ARBA" id="ARBA00023170"/>
    </source>
</evidence>
<comment type="subcellular location">
    <subcellularLocation>
        <location evidence="1">Membrane</location>
    </subcellularLocation>
</comment>
<reference evidence="9" key="1">
    <citation type="journal article" date="2018" name="PLoS ONE">
        <title>Chinook salmon (Oncorhynchus tshawytscha) genome and transcriptome.</title>
        <authorList>
            <person name="Christensen K.A."/>
            <person name="Leong J.S."/>
            <person name="Sakhrani D."/>
            <person name="Biagi C.A."/>
            <person name="Minkley D.R."/>
            <person name="Withler R.E."/>
            <person name="Rondeau E.B."/>
            <person name="Koop B.F."/>
            <person name="Devlin R.H."/>
        </authorList>
    </citation>
    <scope>NUCLEOTIDE SEQUENCE [LARGE SCALE GENOMIC DNA]</scope>
</reference>
<evidence type="ECO:0000256" key="2">
    <source>
        <dbReference type="ARBA" id="ARBA00022692"/>
    </source>
</evidence>
<dbReference type="Proteomes" id="UP000694402">
    <property type="component" value="Unassembled WGS sequence"/>
</dbReference>
<keyword evidence="3" id="KW-1133">Transmembrane helix</keyword>
<keyword evidence="6" id="KW-0393">Immunoglobulin domain</keyword>
<keyword evidence="5" id="KW-0675">Receptor</keyword>
<protein>
    <recommendedName>
        <fullName evidence="7">Ig-like domain-containing protein</fullName>
    </recommendedName>
</protein>
<evidence type="ECO:0000256" key="3">
    <source>
        <dbReference type="ARBA" id="ARBA00022989"/>
    </source>
</evidence>
<keyword evidence="9" id="KW-1185">Reference proteome</keyword>
<dbReference type="GeneTree" id="ENSGT00940000168125"/>
<dbReference type="PANTHER" id="PTHR19256:SF65">
    <property type="entry name" value="T CELL RECEPTOR GAMMA CONSTANT 1-RELATED"/>
    <property type="match status" value="1"/>
</dbReference>
<accession>A0AAZ3QV80</accession>
<dbReference type="GO" id="GO:0016020">
    <property type="term" value="C:membrane"/>
    <property type="evidence" value="ECO:0007669"/>
    <property type="project" value="UniProtKB-SubCell"/>
</dbReference>
<evidence type="ECO:0000259" key="7">
    <source>
        <dbReference type="PROSITE" id="PS50835"/>
    </source>
</evidence>
<evidence type="ECO:0000256" key="1">
    <source>
        <dbReference type="ARBA" id="ARBA00004370"/>
    </source>
</evidence>
<dbReference type="InterPro" id="IPR013783">
    <property type="entry name" value="Ig-like_fold"/>
</dbReference>
<sequence length="140" mass="15812">SPLIFIIDYMIQTRLHNSTVNFFVIHFCFTVAASGQRLQQDQISTTKREKQSVTFSCKVTGSCSGGTVHWYQKKEGEAFTWINVDANSGSSATTHPQRADFIVWRESVSHPSELKIKLVKVFHSATYYCACWVSGTHSEN</sequence>
<dbReference type="Gene3D" id="2.60.40.10">
    <property type="entry name" value="Immunoglobulins"/>
    <property type="match status" value="1"/>
</dbReference>